<evidence type="ECO:0000313" key="2">
    <source>
        <dbReference type="Proteomes" id="UP000199071"/>
    </source>
</evidence>
<sequence length="104" mass="11000">MTAAEIFREAARAGVAVTVDGDGLVLTASSPPASDLLALLSKHKADIVAFLHRSEEWSEDDWQAAFDERAAIMEYDGGLARSAAETAALEEVGERRSTGHLGDG</sequence>
<accession>A0A1G6BHW6</accession>
<proteinExistence type="predicted"/>
<dbReference type="STRING" id="665467.SAMN02982931_01476"/>
<organism evidence="1 2">
    <name type="scientific">Bauldia litoralis</name>
    <dbReference type="NCBI Taxonomy" id="665467"/>
    <lineage>
        <taxon>Bacteria</taxon>
        <taxon>Pseudomonadati</taxon>
        <taxon>Pseudomonadota</taxon>
        <taxon>Alphaproteobacteria</taxon>
        <taxon>Hyphomicrobiales</taxon>
        <taxon>Kaistiaceae</taxon>
        <taxon>Bauldia</taxon>
    </lineage>
</organism>
<dbReference type="Proteomes" id="UP000199071">
    <property type="component" value="Unassembled WGS sequence"/>
</dbReference>
<dbReference type="OrthoDB" id="8265002at2"/>
<reference evidence="1 2" key="1">
    <citation type="submission" date="2016-10" db="EMBL/GenBank/DDBJ databases">
        <authorList>
            <person name="de Groot N.N."/>
        </authorList>
    </citation>
    <scope>NUCLEOTIDE SEQUENCE [LARGE SCALE GENOMIC DNA]</scope>
    <source>
        <strain evidence="1 2">ATCC 35022</strain>
    </source>
</reference>
<dbReference type="AlphaFoldDB" id="A0A1G6BHW6"/>
<protein>
    <recommendedName>
        <fullName evidence="3">TubC N-terminal docking domain-containing protein</fullName>
    </recommendedName>
</protein>
<dbReference type="EMBL" id="FMXQ01000003">
    <property type="protein sequence ID" value="SDB20241.1"/>
    <property type="molecule type" value="Genomic_DNA"/>
</dbReference>
<evidence type="ECO:0000313" key="1">
    <source>
        <dbReference type="EMBL" id="SDB20241.1"/>
    </source>
</evidence>
<name>A0A1G6BHW6_9HYPH</name>
<gene>
    <name evidence="1" type="ORF">SAMN02982931_01476</name>
</gene>
<evidence type="ECO:0008006" key="3">
    <source>
        <dbReference type="Google" id="ProtNLM"/>
    </source>
</evidence>
<keyword evidence="2" id="KW-1185">Reference proteome</keyword>
<dbReference type="RefSeq" id="WP_090875783.1">
    <property type="nucleotide sequence ID" value="NZ_FMXQ01000003.1"/>
</dbReference>